<evidence type="ECO:0000313" key="4">
    <source>
        <dbReference type="EMBL" id="TEB37576.1"/>
    </source>
</evidence>
<dbReference type="InterPro" id="IPR056884">
    <property type="entry name" value="NPHP3-like_N"/>
</dbReference>
<dbReference type="InterPro" id="IPR027417">
    <property type="entry name" value="P-loop_NTPase"/>
</dbReference>
<organism evidence="4 5">
    <name type="scientific">Coprinellus micaceus</name>
    <name type="common">Glistening ink-cap mushroom</name>
    <name type="synonym">Coprinus micaceus</name>
    <dbReference type="NCBI Taxonomy" id="71717"/>
    <lineage>
        <taxon>Eukaryota</taxon>
        <taxon>Fungi</taxon>
        <taxon>Dikarya</taxon>
        <taxon>Basidiomycota</taxon>
        <taxon>Agaricomycotina</taxon>
        <taxon>Agaricomycetes</taxon>
        <taxon>Agaricomycetidae</taxon>
        <taxon>Agaricales</taxon>
        <taxon>Agaricineae</taxon>
        <taxon>Psathyrellaceae</taxon>
        <taxon>Coprinellus</taxon>
    </lineage>
</organism>
<name>A0A4Y7TTS8_COPMI</name>
<dbReference type="SUPFAM" id="SSF52540">
    <property type="entry name" value="P-loop containing nucleoside triphosphate hydrolases"/>
    <property type="match status" value="1"/>
</dbReference>
<feature type="repeat" description="TPR" evidence="2">
    <location>
        <begin position="617"/>
        <end position="650"/>
    </location>
</feature>
<dbReference type="PANTHER" id="PTHR10039">
    <property type="entry name" value="AMELOGENIN"/>
    <property type="match status" value="1"/>
</dbReference>
<dbReference type="Proteomes" id="UP000298030">
    <property type="component" value="Unassembled WGS sequence"/>
</dbReference>
<dbReference type="PANTHER" id="PTHR10039:SF14">
    <property type="entry name" value="NACHT DOMAIN-CONTAINING PROTEIN"/>
    <property type="match status" value="1"/>
</dbReference>
<keyword evidence="5" id="KW-1185">Reference proteome</keyword>
<evidence type="ECO:0000256" key="1">
    <source>
        <dbReference type="ARBA" id="ARBA00022737"/>
    </source>
</evidence>
<dbReference type="InterPro" id="IPR011990">
    <property type="entry name" value="TPR-like_helical_dom_sf"/>
</dbReference>
<dbReference type="InterPro" id="IPR019734">
    <property type="entry name" value="TPR_rpt"/>
</dbReference>
<sequence>MDPPAMLENASNFVADNIIQTNAKTATNNQIVFVEDGGRYSSNVQINAKKYIHYEAPVFYRTLLLLSVLGTLLLARLCLRPTQVELGPSSLPYHPLLDTLPKNPDTSGIQAEYLPHSRANDEEAVWRWLDDSSSELILWIYAAAGVGKSTLARHLQQELRGKDQLGASAFLGYGPPDSWGPSTVIELIANELRKLHPGAAADVEKAIHQCHGATLQTQLENFIRDPLLKLNLPYPLVVILDAVDEWYPHHAFIKELALLNPYTSLVRFIVLARTSPEERVLKLISIRPYPLPPVSTAVLEQYIQTRFNLIQWDYGRTPPSEDISRLAEKADGLFVWVATACSLIEDSWSTSPPQDTIAAILDDRHSVGGTERLAQVYHRAIISRFPEPEHQQALRTFLGATMVLQEPLPILDFSLLVGLRQSVVQKIQALLKAVQTRQPTDSKHMVHPARTIFHRSFVEYLQSASTRPSVAFTISLEDPHRRLGLASITELTRFLPAQNLSSLYLSPLRRYAVKYWPLHITNSAPPPQLAPHGYWLHTVRCSTLLDLSKRAARFHWAVLFTNMVLPGSNVNEETLSDGDVSALLRNVAAALRAGSTKTLPFQIPCLEVVVRLQWNDADNWGELGHAYTELWDYTSSTESLQKAVTANEYALRALEENPGSRSDRANFLFYLAKCLWQRFNHLGDPTDIDQSILLYRDALALYEGGSVATMVNLALSLQSRFEFHGSSADLEEAISLSETALAVLPPNDPDKPVHLNALALGLRHRFRDQGTTVDLSRAISLQVEALALRVQAPDHPPQSVSLSLGNSLFLRYERMGSPGDLDDAFAYYREGLNMYPMGDQAHWLCLNGIANCLERRFANNQTRVEDLEEAITLRRKVLTFFPHNHPRNVMARNGLARSLSIRFKFTGFIVDLEEAIHLLQTSLSSLTAGHRDRPGVLINLCNAIQERFKHLGDMEDREQADLLCREAVHLLPRGHP</sequence>
<protein>
    <recommendedName>
        <fullName evidence="3">Nephrocystin 3-like N-terminal domain-containing protein</fullName>
    </recommendedName>
</protein>
<evidence type="ECO:0000259" key="3">
    <source>
        <dbReference type="Pfam" id="PF24883"/>
    </source>
</evidence>
<evidence type="ECO:0000256" key="2">
    <source>
        <dbReference type="PROSITE-ProRule" id="PRU00339"/>
    </source>
</evidence>
<comment type="caution">
    <text evidence="4">The sequence shown here is derived from an EMBL/GenBank/DDBJ whole genome shotgun (WGS) entry which is preliminary data.</text>
</comment>
<dbReference type="PROSITE" id="PS50005">
    <property type="entry name" value="TPR"/>
    <property type="match status" value="1"/>
</dbReference>
<keyword evidence="1" id="KW-0677">Repeat</keyword>
<dbReference type="Pfam" id="PF24883">
    <property type="entry name" value="NPHP3_N"/>
    <property type="match status" value="1"/>
</dbReference>
<dbReference type="Gene3D" id="3.40.50.300">
    <property type="entry name" value="P-loop containing nucleotide triphosphate hydrolases"/>
    <property type="match status" value="1"/>
</dbReference>
<gene>
    <name evidence="4" type="ORF">FA13DRAFT_1657987</name>
</gene>
<dbReference type="EMBL" id="QPFP01000004">
    <property type="protein sequence ID" value="TEB37576.1"/>
    <property type="molecule type" value="Genomic_DNA"/>
</dbReference>
<evidence type="ECO:0000313" key="5">
    <source>
        <dbReference type="Proteomes" id="UP000298030"/>
    </source>
</evidence>
<keyword evidence="2" id="KW-0802">TPR repeat</keyword>
<dbReference type="STRING" id="71717.A0A4Y7TTS8"/>
<feature type="domain" description="Nephrocystin 3-like N-terminal" evidence="3">
    <location>
        <begin position="122"/>
        <end position="272"/>
    </location>
</feature>
<dbReference type="AlphaFoldDB" id="A0A4Y7TTS8"/>
<feature type="non-terminal residue" evidence="4">
    <location>
        <position position="976"/>
    </location>
</feature>
<dbReference type="Gene3D" id="1.25.40.10">
    <property type="entry name" value="Tetratricopeptide repeat domain"/>
    <property type="match status" value="1"/>
</dbReference>
<dbReference type="Pfam" id="PF13374">
    <property type="entry name" value="TPR_10"/>
    <property type="match status" value="1"/>
</dbReference>
<reference evidence="4 5" key="1">
    <citation type="journal article" date="2019" name="Nat. Ecol. Evol.">
        <title>Megaphylogeny resolves global patterns of mushroom evolution.</title>
        <authorList>
            <person name="Varga T."/>
            <person name="Krizsan K."/>
            <person name="Foldi C."/>
            <person name="Dima B."/>
            <person name="Sanchez-Garcia M."/>
            <person name="Sanchez-Ramirez S."/>
            <person name="Szollosi G.J."/>
            <person name="Szarkandi J.G."/>
            <person name="Papp V."/>
            <person name="Albert L."/>
            <person name="Andreopoulos W."/>
            <person name="Angelini C."/>
            <person name="Antonin V."/>
            <person name="Barry K.W."/>
            <person name="Bougher N.L."/>
            <person name="Buchanan P."/>
            <person name="Buyck B."/>
            <person name="Bense V."/>
            <person name="Catcheside P."/>
            <person name="Chovatia M."/>
            <person name="Cooper J."/>
            <person name="Damon W."/>
            <person name="Desjardin D."/>
            <person name="Finy P."/>
            <person name="Geml J."/>
            <person name="Haridas S."/>
            <person name="Hughes K."/>
            <person name="Justo A."/>
            <person name="Karasinski D."/>
            <person name="Kautmanova I."/>
            <person name="Kiss B."/>
            <person name="Kocsube S."/>
            <person name="Kotiranta H."/>
            <person name="LaButti K.M."/>
            <person name="Lechner B.E."/>
            <person name="Liimatainen K."/>
            <person name="Lipzen A."/>
            <person name="Lukacs Z."/>
            <person name="Mihaltcheva S."/>
            <person name="Morgado L.N."/>
            <person name="Niskanen T."/>
            <person name="Noordeloos M.E."/>
            <person name="Ohm R.A."/>
            <person name="Ortiz-Santana B."/>
            <person name="Ovrebo C."/>
            <person name="Racz N."/>
            <person name="Riley R."/>
            <person name="Savchenko A."/>
            <person name="Shiryaev A."/>
            <person name="Soop K."/>
            <person name="Spirin V."/>
            <person name="Szebenyi C."/>
            <person name="Tomsovsky M."/>
            <person name="Tulloss R.E."/>
            <person name="Uehling J."/>
            <person name="Grigoriev I.V."/>
            <person name="Vagvolgyi C."/>
            <person name="Papp T."/>
            <person name="Martin F.M."/>
            <person name="Miettinen O."/>
            <person name="Hibbett D.S."/>
            <person name="Nagy L.G."/>
        </authorList>
    </citation>
    <scope>NUCLEOTIDE SEQUENCE [LARGE SCALE GENOMIC DNA]</scope>
    <source>
        <strain evidence="4 5">FP101781</strain>
    </source>
</reference>
<proteinExistence type="predicted"/>
<accession>A0A4Y7TTS8</accession>
<dbReference type="OrthoDB" id="3261813at2759"/>
<dbReference type="SUPFAM" id="SSF81901">
    <property type="entry name" value="HCP-like"/>
    <property type="match status" value="1"/>
</dbReference>